<protein>
    <recommendedName>
        <fullName evidence="4">DUF2059 domain-containing protein</fullName>
    </recommendedName>
</protein>
<accession>A0ABP8V8B6</accession>
<keyword evidence="3" id="KW-1185">Reference proteome</keyword>
<reference evidence="3" key="1">
    <citation type="journal article" date="2019" name="Int. J. Syst. Evol. Microbiol.">
        <title>The Global Catalogue of Microorganisms (GCM) 10K type strain sequencing project: providing services to taxonomists for standard genome sequencing and annotation.</title>
        <authorList>
            <consortium name="The Broad Institute Genomics Platform"/>
            <consortium name="The Broad Institute Genome Sequencing Center for Infectious Disease"/>
            <person name="Wu L."/>
            <person name="Ma J."/>
        </authorList>
    </citation>
    <scope>NUCLEOTIDE SEQUENCE [LARGE SCALE GENOMIC DNA]</scope>
    <source>
        <strain evidence="3">JCM 17805</strain>
    </source>
</reference>
<name>A0ABP8V8B6_9GAMM</name>
<feature type="signal peptide" evidence="1">
    <location>
        <begin position="1"/>
        <end position="27"/>
    </location>
</feature>
<evidence type="ECO:0000313" key="3">
    <source>
        <dbReference type="Proteomes" id="UP001500604"/>
    </source>
</evidence>
<comment type="caution">
    <text evidence="2">The sequence shown here is derived from an EMBL/GenBank/DDBJ whole genome shotgun (WGS) entry which is preliminary data.</text>
</comment>
<keyword evidence="1" id="KW-0732">Signal</keyword>
<dbReference type="Proteomes" id="UP001500604">
    <property type="component" value="Unassembled WGS sequence"/>
</dbReference>
<dbReference type="RefSeq" id="WP_345198460.1">
    <property type="nucleotide sequence ID" value="NZ_BAABFL010000467.1"/>
</dbReference>
<evidence type="ECO:0000313" key="2">
    <source>
        <dbReference type="EMBL" id="GAA4651976.1"/>
    </source>
</evidence>
<evidence type="ECO:0000256" key="1">
    <source>
        <dbReference type="SAM" id="SignalP"/>
    </source>
</evidence>
<sequence>MWYSAVKWSSCAVFTAFLGLVSFSHNALSAPAPRDALTHDLKTSLAKSLYRQTYLSEQFHFYFKDKQDKLSQGLTDYYRESMGAKANDEELEGLLQALDRMIRDKITLERYEQAIIASLINHLSLKELETLHRWMAEPIAEAMAKEQQHIMSEAGQVEMGAFYQQLSRIPLDKHRVEQVQIVVQTLHLDDLQAQFLTDDILSNIRMINEVLPTSFNQKKIPAPARQELLSHFRRQVHNMNIAATLFLLRKLSEDDVDRYIMLLRQSDAMTRYHEAVSKAILTLSH</sequence>
<gene>
    <name evidence="2" type="ORF">GCM10023116_42600</name>
</gene>
<organism evidence="2 3">
    <name type="scientific">Kistimonas scapharcae</name>
    <dbReference type="NCBI Taxonomy" id="1036133"/>
    <lineage>
        <taxon>Bacteria</taxon>
        <taxon>Pseudomonadati</taxon>
        <taxon>Pseudomonadota</taxon>
        <taxon>Gammaproteobacteria</taxon>
        <taxon>Oceanospirillales</taxon>
        <taxon>Endozoicomonadaceae</taxon>
        <taxon>Kistimonas</taxon>
    </lineage>
</organism>
<proteinExistence type="predicted"/>
<dbReference type="EMBL" id="BAABFL010000467">
    <property type="protein sequence ID" value="GAA4651976.1"/>
    <property type="molecule type" value="Genomic_DNA"/>
</dbReference>
<evidence type="ECO:0008006" key="4">
    <source>
        <dbReference type="Google" id="ProtNLM"/>
    </source>
</evidence>
<feature type="chain" id="PRO_5045121751" description="DUF2059 domain-containing protein" evidence="1">
    <location>
        <begin position="28"/>
        <end position="285"/>
    </location>
</feature>